<dbReference type="RefSeq" id="XP_045277468.1">
    <property type="nucleotide sequence ID" value="XM_045421631.1"/>
</dbReference>
<protein>
    <submittedName>
        <fullName evidence="1">Uncharacterized protein</fullName>
    </submittedName>
</protein>
<dbReference type="EMBL" id="EQ999978">
    <property type="protein sequence ID" value="EEQ90802.2"/>
    <property type="molecule type" value="Genomic_DNA"/>
</dbReference>
<dbReference type="Proteomes" id="UP000002039">
    <property type="component" value="Unassembled WGS sequence"/>
</dbReference>
<accession>A0ABP2F218</accession>
<evidence type="ECO:0000313" key="1">
    <source>
        <dbReference type="EMBL" id="EEQ90802.2"/>
    </source>
</evidence>
<reference evidence="2" key="1">
    <citation type="journal article" date="2015" name="PLoS Genet.">
        <title>The dynamic genome and transcriptome of the human fungal pathogen Blastomyces and close relative Emmonsia.</title>
        <authorList>
            <person name="Munoz J.F."/>
            <person name="Gauthier G.M."/>
            <person name="Desjardins C.A."/>
            <person name="Gallo J.E."/>
            <person name="Holder J."/>
            <person name="Sullivan T.D."/>
            <person name="Marty A.J."/>
            <person name="Carmen J.C."/>
            <person name="Chen Z."/>
            <person name="Ding L."/>
            <person name="Gujja S."/>
            <person name="Magrini V."/>
            <person name="Misas E."/>
            <person name="Mitreva M."/>
            <person name="Priest M."/>
            <person name="Saif S."/>
            <person name="Whiston E.A."/>
            <person name="Young S."/>
            <person name="Zeng Q."/>
            <person name="Goldman W.E."/>
            <person name="Mardis E.R."/>
            <person name="Taylor J.W."/>
            <person name="McEwen J.G."/>
            <person name="Clay O.K."/>
            <person name="Klein B.S."/>
            <person name="Cuomo C.A."/>
        </authorList>
    </citation>
    <scope>NUCLEOTIDE SEQUENCE [LARGE SCALE GENOMIC DNA]</scope>
    <source>
        <strain evidence="2">ER-3 / ATCC MYA-2586</strain>
    </source>
</reference>
<sequence length="54" mass="5841">MAQASDCSYRDRIHAAGYLGVVIGGKRGSPCKSVIRLSWPSVSEAQYPTHCDSQ</sequence>
<organism evidence="1 2">
    <name type="scientific">Ajellomyces dermatitidis (strain ER-3 / ATCC MYA-2586)</name>
    <name type="common">Blastomyces dermatitidis</name>
    <dbReference type="NCBI Taxonomy" id="559297"/>
    <lineage>
        <taxon>Eukaryota</taxon>
        <taxon>Fungi</taxon>
        <taxon>Dikarya</taxon>
        <taxon>Ascomycota</taxon>
        <taxon>Pezizomycotina</taxon>
        <taxon>Eurotiomycetes</taxon>
        <taxon>Eurotiomycetidae</taxon>
        <taxon>Onygenales</taxon>
        <taxon>Ajellomycetaceae</taxon>
        <taxon>Blastomyces</taxon>
    </lineage>
</organism>
<gene>
    <name evidence="1" type="ORF">BDCG_05922</name>
</gene>
<name>A0ABP2F218_AJEDR</name>
<dbReference type="GeneID" id="69027873"/>
<evidence type="ECO:0000313" key="2">
    <source>
        <dbReference type="Proteomes" id="UP000002039"/>
    </source>
</evidence>
<proteinExistence type="predicted"/>
<keyword evidence="2" id="KW-1185">Reference proteome</keyword>